<reference evidence="2" key="1">
    <citation type="submission" date="2023-01" db="EMBL/GenBank/DDBJ databases">
        <title>Genome assembly of the deep-sea coral Lophelia pertusa.</title>
        <authorList>
            <person name="Herrera S."/>
            <person name="Cordes E."/>
        </authorList>
    </citation>
    <scope>NUCLEOTIDE SEQUENCE</scope>
    <source>
        <strain evidence="2">USNM1676648</strain>
        <tissue evidence="2">Polyp</tissue>
    </source>
</reference>
<evidence type="ECO:0000256" key="1">
    <source>
        <dbReference type="SAM" id="MobiDB-lite"/>
    </source>
</evidence>
<dbReference type="AlphaFoldDB" id="A0A9W9Y7H6"/>
<keyword evidence="3" id="KW-1185">Reference proteome</keyword>
<organism evidence="2 3">
    <name type="scientific">Desmophyllum pertusum</name>
    <dbReference type="NCBI Taxonomy" id="174260"/>
    <lineage>
        <taxon>Eukaryota</taxon>
        <taxon>Metazoa</taxon>
        <taxon>Cnidaria</taxon>
        <taxon>Anthozoa</taxon>
        <taxon>Hexacorallia</taxon>
        <taxon>Scleractinia</taxon>
        <taxon>Caryophylliina</taxon>
        <taxon>Caryophylliidae</taxon>
        <taxon>Desmophyllum</taxon>
    </lineage>
</organism>
<protein>
    <recommendedName>
        <fullName evidence="4">EF-hand domain-containing protein</fullName>
    </recommendedName>
</protein>
<sequence length="156" mass="17767">MENNFVSKNKFADLEEVEDEVTPPFIRIYSIPTKTGEHKDETDDNSGGSRVSSPVEMARDRLSQNLSNSCGSEGSWAFRAEDIAEEFPSLEVRHEAMKRVFQSLDHQNDGRTSRLETSRTLRAITIKLRLADLTKGTTQNFIPNFKRLSRKECLTI</sequence>
<accession>A0A9W9Y7H6</accession>
<dbReference type="Proteomes" id="UP001163046">
    <property type="component" value="Unassembled WGS sequence"/>
</dbReference>
<evidence type="ECO:0000313" key="2">
    <source>
        <dbReference type="EMBL" id="KAJ7319516.1"/>
    </source>
</evidence>
<dbReference type="EMBL" id="MU827833">
    <property type="protein sequence ID" value="KAJ7319516.1"/>
    <property type="molecule type" value="Genomic_DNA"/>
</dbReference>
<evidence type="ECO:0000313" key="3">
    <source>
        <dbReference type="Proteomes" id="UP001163046"/>
    </source>
</evidence>
<evidence type="ECO:0008006" key="4">
    <source>
        <dbReference type="Google" id="ProtNLM"/>
    </source>
</evidence>
<feature type="region of interest" description="Disordered" evidence="1">
    <location>
        <begin position="28"/>
        <end position="56"/>
    </location>
</feature>
<comment type="caution">
    <text evidence="2">The sequence shown here is derived from an EMBL/GenBank/DDBJ whole genome shotgun (WGS) entry which is preliminary data.</text>
</comment>
<proteinExistence type="predicted"/>
<gene>
    <name evidence="2" type="ORF">OS493_035826</name>
</gene>
<name>A0A9W9Y7H6_9CNID</name>